<dbReference type="PANTHER" id="PTHR31686:SF3">
    <property type="entry name" value="ACID TRANSPORT PROTEIN, PUTATIVE (AFU_ORTHOLOGUE AFUA_4G09410)-RELATED"/>
    <property type="match status" value="1"/>
</dbReference>
<evidence type="ECO:0000256" key="2">
    <source>
        <dbReference type="ARBA" id="ARBA00008566"/>
    </source>
</evidence>
<proteinExistence type="inferred from homology"/>
<dbReference type="AlphaFoldDB" id="A0A0M8MWQ5"/>
<dbReference type="PANTHER" id="PTHR31686">
    <property type="match status" value="1"/>
</dbReference>
<comment type="similarity">
    <text evidence="2">Belongs to the tellurite-resistance/dicarboxylate transporter (TDT) family.</text>
</comment>
<feature type="transmembrane region" description="Helical" evidence="9">
    <location>
        <begin position="89"/>
        <end position="107"/>
    </location>
</feature>
<keyword evidence="11" id="KW-1185">Reference proteome</keyword>
<dbReference type="InterPro" id="IPR051629">
    <property type="entry name" value="Sulfite_efflux_TDT"/>
</dbReference>
<evidence type="ECO:0000256" key="1">
    <source>
        <dbReference type="ARBA" id="ARBA00004651"/>
    </source>
</evidence>
<dbReference type="CDD" id="cd09318">
    <property type="entry name" value="TDT_SSU1"/>
    <property type="match status" value="1"/>
</dbReference>
<keyword evidence="7 9" id="KW-0472">Membrane</keyword>
<dbReference type="GO" id="GO:0005886">
    <property type="term" value="C:plasma membrane"/>
    <property type="evidence" value="ECO:0007669"/>
    <property type="project" value="UniProtKB-SubCell"/>
</dbReference>
<dbReference type="InterPro" id="IPR038665">
    <property type="entry name" value="Voltage-dep_anion_channel_sf"/>
</dbReference>
<feature type="transmembrane region" description="Helical" evidence="9">
    <location>
        <begin position="293"/>
        <end position="311"/>
    </location>
</feature>
<feature type="compositionally biased region" description="Low complexity" evidence="8">
    <location>
        <begin position="1"/>
        <end position="10"/>
    </location>
</feature>
<feature type="compositionally biased region" description="Acidic residues" evidence="8">
    <location>
        <begin position="60"/>
        <end position="71"/>
    </location>
</feature>
<feature type="transmembrane region" description="Helical" evidence="9">
    <location>
        <begin position="423"/>
        <end position="444"/>
    </location>
</feature>
<evidence type="ECO:0000313" key="11">
    <source>
        <dbReference type="Proteomes" id="UP000053831"/>
    </source>
</evidence>
<feature type="transmembrane region" description="Helical" evidence="9">
    <location>
        <begin position="359"/>
        <end position="384"/>
    </location>
</feature>
<feature type="transmembrane region" description="Helical" evidence="9">
    <location>
        <begin position="259"/>
        <end position="281"/>
    </location>
</feature>
<feature type="compositionally biased region" description="Basic and acidic residues" evidence="8">
    <location>
        <begin position="45"/>
        <end position="59"/>
    </location>
</feature>
<keyword evidence="3" id="KW-0813">Transport</keyword>
<sequence length="483" mass="51150">MATASSSTTTVGVIPENDGGNASTHGGGDGVTNEEHGKYLQSGKRAQDAERCAGTKEDDARDDDGGDDDACDEQRPSAWRNAVRDLSPAWFAVVMGNGIVSILLFTFPFPARWLRIASCALFAFNTLLFLLLAAAMALRFVLFPRSWAALLAHPTQSLFIGCFPMALSTLLNMAVFACAHWGPWLLRLAWSLWWLEAALSLLCCTAIPFLVFTRHRPALPAATAALLLPVVPCVIAAGTGSILAAALPDPRRHALPTLLASYALWGLGEALSACVLALYFHRLALHGLPTRDAIVSVLLPIGPLGQGGFAIQSLGRSALSILPAAAASSASAASSSSSSSSSSSASAAFPVDPARAAEVLFVLGVIVALAMWAFALAWACLALASLASTRRFPFNLGWWGLTFPLGVWASCSAQLWQNLHSDFFKIVTVILTMIVLALWCLVVGKTVQGTITGRIFVAPRPKNLLVRITPPESEKSSKAEKAV</sequence>
<evidence type="ECO:0000256" key="9">
    <source>
        <dbReference type="SAM" id="Phobius"/>
    </source>
</evidence>
<keyword evidence="5 9" id="KW-0812">Transmembrane</keyword>
<gene>
    <name evidence="10" type="ORF">ESCO_002862</name>
</gene>
<reference evidence="10 11" key="1">
    <citation type="submission" date="2015-07" db="EMBL/GenBank/DDBJ databases">
        <title>The genome of the fungus Escovopsis weberi, a specialized disease agent of ant agriculture.</title>
        <authorList>
            <person name="de Man T.J."/>
            <person name="Stajich J.E."/>
            <person name="Kubicek C.P."/>
            <person name="Chenthamara K."/>
            <person name="Atanasova L."/>
            <person name="Druzhinina I.S."/>
            <person name="Birnbaum S."/>
            <person name="Barribeau S.M."/>
            <person name="Teiling C."/>
            <person name="Suen G."/>
            <person name="Currie C."/>
            <person name="Gerardo N.M."/>
        </authorList>
    </citation>
    <scope>NUCLEOTIDE SEQUENCE [LARGE SCALE GENOMIC DNA]</scope>
</reference>
<keyword evidence="4" id="KW-1003">Cell membrane</keyword>
<protein>
    <submittedName>
        <fullName evidence="10">Sulfite efflux pump SSU1</fullName>
    </submittedName>
</protein>
<feature type="transmembrane region" description="Helical" evidence="9">
    <location>
        <begin position="188"/>
        <end position="212"/>
    </location>
</feature>
<comment type="subcellular location">
    <subcellularLocation>
        <location evidence="1">Cell membrane</location>
        <topology evidence="1">Multi-pass membrane protein</topology>
    </subcellularLocation>
</comment>
<feature type="transmembrane region" description="Helical" evidence="9">
    <location>
        <begin position="158"/>
        <end position="182"/>
    </location>
</feature>
<dbReference type="Gene3D" id="1.50.10.150">
    <property type="entry name" value="Voltage-dependent anion channel"/>
    <property type="match status" value="1"/>
</dbReference>
<name>A0A0M8MWQ5_ESCWE</name>
<evidence type="ECO:0000256" key="7">
    <source>
        <dbReference type="ARBA" id="ARBA00023136"/>
    </source>
</evidence>
<evidence type="ECO:0000256" key="6">
    <source>
        <dbReference type="ARBA" id="ARBA00022989"/>
    </source>
</evidence>
<dbReference type="EMBL" id="LGSR01000022">
    <property type="protein sequence ID" value="KOS18377.1"/>
    <property type="molecule type" value="Genomic_DNA"/>
</dbReference>
<accession>A0A0M8MWQ5</accession>
<feature type="transmembrane region" description="Helical" evidence="9">
    <location>
        <begin position="224"/>
        <end position="247"/>
    </location>
</feature>
<evidence type="ECO:0000256" key="3">
    <source>
        <dbReference type="ARBA" id="ARBA00022448"/>
    </source>
</evidence>
<evidence type="ECO:0000256" key="4">
    <source>
        <dbReference type="ARBA" id="ARBA00022475"/>
    </source>
</evidence>
<feature type="region of interest" description="Disordered" evidence="8">
    <location>
        <begin position="1"/>
        <end position="74"/>
    </location>
</feature>
<feature type="transmembrane region" description="Helical" evidence="9">
    <location>
        <begin position="396"/>
        <end position="417"/>
    </location>
</feature>
<dbReference type="OrthoDB" id="1099at2759"/>
<dbReference type="Proteomes" id="UP000053831">
    <property type="component" value="Unassembled WGS sequence"/>
</dbReference>
<comment type="caution">
    <text evidence="10">The sequence shown here is derived from an EMBL/GenBank/DDBJ whole genome shotgun (WGS) entry which is preliminary data.</text>
</comment>
<evidence type="ECO:0000256" key="5">
    <source>
        <dbReference type="ARBA" id="ARBA00022692"/>
    </source>
</evidence>
<feature type="transmembrane region" description="Helical" evidence="9">
    <location>
        <begin position="113"/>
        <end position="138"/>
    </location>
</feature>
<dbReference type="GO" id="GO:0000319">
    <property type="term" value="F:sulfite transmembrane transporter activity"/>
    <property type="evidence" value="ECO:0007669"/>
    <property type="project" value="TreeGrafter"/>
</dbReference>
<dbReference type="Pfam" id="PF03595">
    <property type="entry name" value="SLAC1"/>
    <property type="match status" value="1"/>
</dbReference>
<keyword evidence="6 9" id="KW-1133">Transmembrane helix</keyword>
<evidence type="ECO:0000313" key="10">
    <source>
        <dbReference type="EMBL" id="KOS18377.1"/>
    </source>
</evidence>
<organism evidence="10 11">
    <name type="scientific">Escovopsis weberi</name>
    <dbReference type="NCBI Taxonomy" id="150374"/>
    <lineage>
        <taxon>Eukaryota</taxon>
        <taxon>Fungi</taxon>
        <taxon>Dikarya</taxon>
        <taxon>Ascomycota</taxon>
        <taxon>Pezizomycotina</taxon>
        <taxon>Sordariomycetes</taxon>
        <taxon>Hypocreomycetidae</taxon>
        <taxon>Hypocreales</taxon>
        <taxon>Hypocreaceae</taxon>
        <taxon>Escovopsis</taxon>
    </lineage>
</organism>
<dbReference type="InterPro" id="IPR004695">
    <property type="entry name" value="SLAC1/Mae1/Ssu1/TehA"/>
</dbReference>
<evidence type="ECO:0000256" key="8">
    <source>
        <dbReference type="SAM" id="MobiDB-lite"/>
    </source>
</evidence>